<name>A0A5N5IXH8_9ROSI</name>
<sequence>MNMCEKSLFLRAKTTIILFLILLSASSAIVVAARTSSFMHTEMEFGSSSTYVTLMNRPIQPSGPYPCSHLPGDMPCKPPKERWVNMGVPSRQRVRVSASSYYPRSNRQAQPSAPYPCSYIPGQGDCKPPTPY</sequence>
<protein>
    <submittedName>
        <fullName evidence="2">Uncharacterized protein</fullName>
    </submittedName>
</protein>
<keyword evidence="3" id="KW-1185">Reference proteome</keyword>
<evidence type="ECO:0000256" key="1">
    <source>
        <dbReference type="SAM" id="MobiDB-lite"/>
    </source>
</evidence>
<proteinExistence type="predicted"/>
<dbReference type="EMBL" id="VDCV01000027">
    <property type="protein sequence ID" value="KAB5511146.1"/>
    <property type="molecule type" value="Genomic_DNA"/>
</dbReference>
<dbReference type="AlphaFoldDB" id="A0A5N5IXH8"/>
<comment type="caution">
    <text evidence="2">The sequence shown here is derived from an EMBL/GenBank/DDBJ whole genome shotgun (WGS) entry which is preliminary data.</text>
</comment>
<feature type="region of interest" description="Disordered" evidence="1">
    <location>
        <begin position="97"/>
        <end position="132"/>
    </location>
</feature>
<accession>A0A5N5IXH8</accession>
<dbReference type="Proteomes" id="UP000326939">
    <property type="component" value="Unassembled WGS sequence"/>
</dbReference>
<organism evidence="2 3">
    <name type="scientific">Salix brachista</name>
    <dbReference type="NCBI Taxonomy" id="2182728"/>
    <lineage>
        <taxon>Eukaryota</taxon>
        <taxon>Viridiplantae</taxon>
        <taxon>Streptophyta</taxon>
        <taxon>Embryophyta</taxon>
        <taxon>Tracheophyta</taxon>
        <taxon>Spermatophyta</taxon>
        <taxon>Magnoliopsida</taxon>
        <taxon>eudicotyledons</taxon>
        <taxon>Gunneridae</taxon>
        <taxon>Pentapetalae</taxon>
        <taxon>rosids</taxon>
        <taxon>fabids</taxon>
        <taxon>Malpighiales</taxon>
        <taxon>Salicaceae</taxon>
        <taxon>Saliceae</taxon>
        <taxon>Salix</taxon>
    </lineage>
</organism>
<evidence type="ECO:0000313" key="2">
    <source>
        <dbReference type="EMBL" id="KAB5511146.1"/>
    </source>
</evidence>
<gene>
    <name evidence="2" type="ORF">DKX38_030180</name>
</gene>
<evidence type="ECO:0000313" key="3">
    <source>
        <dbReference type="Proteomes" id="UP000326939"/>
    </source>
</evidence>
<reference evidence="3" key="1">
    <citation type="journal article" date="2019" name="Gigascience">
        <title>De novo genome assembly of the endangered Acer yangbiense, a plant species with extremely small populations endemic to Yunnan Province, China.</title>
        <authorList>
            <person name="Yang J."/>
            <person name="Wariss H.M."/>
            <person name="Tao L."/>
            <person name="Zhang R."/>
            <person name="Yun Q."/>
            <person name="Hollingsworth P."/>
            <person name="Dao Z."/>
            <person name="Luo G."/>
            <person name="Guo H."/>
            <person name="Ma Y."/>
            <person name="Sun W."/>
        </authorList>
    </citation>
    <scope>NUCLEOTIDE SEQUENCE [LARGE SCALE GENOMIC DNA]</scope>
    <source>
        <strain evidence="3">cv. br00</strain>
    </source>
</reference>
<feature type="compositionally biased region" description="Polar residues" evidence="1">
    <location>
        <begin position="97"/>
        <end position="111"/>
    </location>
</feature>